<comment type="similarity">
    <text evidence="1">Belongs to the aldehyde dehydrogenase family.</text>
</comment>
<dbReference type="Gene3D" id="3.40.605.10">
    <property type="entry name" value="Aldehyde Dehydrogenase, Chain A, domain 1"/>
    <property type="match status" value="1"/>
</dbReference>
<dbReference type="AlphaFoldDB" id="A0A835I8H2"/>
<dbReference type="SUPFAM" id="SSF53720">
    <property type="entry name" value="ALDH-like"/>
    <property type="match status" value="1"/>
</dbReference>
<evidence type="ECO:0000256" key="1">
    <source>
        <dbReference type="ARBA" id="ARBA00009986"/>
    </source>
</evidence>
<proteinExistence type="inferred from homology"/>
<evidence type="ECO:0000259" key="3">
    <source>
        <dbReference type="Pfam" id="PF00171"/>
    </source>
</evidence>
<comment type="caution">
    <text evidence="4">The sequence shown here is derived from an EMBL/GenBank/DDBJ whole genome shotgun (WGS) entry which is preliminary data.</text>
</comment>
<dbReference type="PANTHER" id="PTHR43860:SF2">
    <property type="entry name" value="BETAINE ALDEHYDE DEHYDROGENASE-RELATED"/>
    <property type="match status" value="1"/>
</dbReference>
<evidence type="ECO:0000256" key="2">
    <source>
        <dbReference type="ARBA" id="ARBA00023027"/>
    </source>
</evidence>
<dbReference type="PANTHER" id="PTHR43860">
    <property type="entry name" value="BETAINE ALDEHYDE DEHYDROGENASE"/>
    <property type="match status" value="1"/>
</dbReference>
<keyword evidence="2" id="KW-0520">NAD</keyword>
<dbReference type="Pfam" id="PF00171">
    <property type="entry name" value="Aldedh"/>
    <property type="match status" value="1"/>
</dbReference>
<accession>A0A835I8H2</accession>
<gene>
    <name evidence="4" type="ORF">IFM89_034123</name>
</gene>
<feature type="domain" description="Aldehyde dehydrogenase" evidence="3">
    <location>
        <begin position="1"/>
        <end position="94"/>
    </location>
</feature>
<name>A0A835I8H2_9MAGN</name>
<reference evidence="4 5" key="1">
    <citation type="submission" date="2020-10" db="EMBL/GenBank/DDBJ databases">
        <title>The Coptis chinensis genome and diversification of protoberbering-type alkaloids.</title>
        <authorList>
            <person name="Wang B."/>
            <person name="Shu S."/>
            <person name="Song C."/>
            <person name="Liu Y."/>
        </authorList>
    </citation>
    <scope>NUCLEOTIDE SEQUENCE [LARGE SCALE GENOMIC DNA]</scope>
    <source>
        <strain evidence="4">HL-2020</strain>
        <tissue evidence="4">Leaf</tissue>
    </source>
</reference>
<protein>
    <recommendedName>
        <fullName evidence="3">Aldehyde dehydrogenase domain-containing protein</fullName>
    </recommendedName>
</protein>
<dbReference type="OrthoDB" id="310895at2759"/>
<evidence type="ECO:0000313" key="4">
    <source>
        <dbReference type="EMBL" id="KAF9611652.1"/>
    </source>
</evidence>
<dbReference type="InterPro" id="IPR016162">
    <property type="entry name" value="Ald_DH_N"/>
</dbReference>
<sequence length="94" mass="9451">NYPLLTATWKVAPALGAGCAAILKPSELSSLTCLELADVCREVGLPPGVLNILTGLGPDAGAPLASHPHVDKIAFTGSTATGSRIMAAAAQMVK</sequence>
<keyword evidence="5" id="KW-1185">Reference proteome</keyword>
<dbReference type="EMBL" id="JADFTS010000004">
    <property type="protein sequence ID" value="KAF9611652.1"/>
    <property type="molecule type" value="Genomic_DNA"/>
</dbReference>
<feature type="non-terminal residue" evidence="4">
    <location>
        <position position="1"/>
    </location>
</feature>
<dbReference type="InterPro" id="IPR016161">
    <property type="entry name" value="Ald_DH/histidinol_DH"/>
</dbReference>
<feature type="non-terminal residue" evidence="4">
    <location>
        <position position="94"/>
    </location>
</feature>
<dbReference type="InterPro" id="IPR015590">
    <property type="entry name" value="Aldehyde_DH_dom"/>
</dbReference>
<evidence type="ECO:0000313" key="5">
    <source>
        <dbReference type="Proteomes" id="UP000631114"/>
    </source>
</evidence>
<dbReference type="Proteomes" id="UP000631114">
    <property type="component" value="Unassembled WGS sequence"/>
</dbReference>
<organism evidence="4 5">
    <name type="scientific">Coptis chinensis</name>
    <dbReference type="NCBI Taxonomy" id="261450"/>
    <lineage>
        <taxon>Eukaryota</taxon>
        <taxon>Viridiplantae</taxon>
        <taxon>Streptophyta</taxon>
        <taxon>Embryophyta</taxon>
        <taxon>Tracheophyta</taxon>
        <taxon>Spermatophyta</taxon>
        <taxon>Magnoliopsida</taxon>
        <taxon>Ranunculales</taxon>
        <taxon>Ranunculaceae</taxon>
        <taxon>Coptidoideae</taxon>
        <taxon>Coptis</taxon>
    </lineage>
</organism>
<dbReference type="GO" id="GO:0004029">
    <property type="term" value="F:aldehyde dehydrogenase (NAD+) activity"/>
    <property type="evidence" value="ECO:0007669"/>
    <property type="project" value="UniProtKB-ARBA"/>
</dbReference>